<dbReference type="Proteomes" id="UP000031036">
    <property type="component" value="Unassembled WGS sequence"/>
</dbReference>
<protein>
    <submittedName>
        <fullName evidence="1">Uncharacterized protein</fullName>
    </submittedName>
</protein>
<sequence>MGSMINTGPFNEIADENDDGCWLYRCVFTTIAQLGQLSTPNERNRLTVFNNLLFVLLMSILTDCLLDYLHSRCDHYRIQLLLRRAICSETIQRPGLPGICIVSEQMPGNPGMS</sequence>
<dbReference type="EMBL" id="JPKZ01000538">
    <property type="protein sequence ID" value="KHN86637.1"/>
    <property type="molecule type" value="Genomic_DNA"/>
</dbReference>
<gene>
    <name evidence="1" type="ORF">Tcan_09788</name>
</gene>
<accession>A0A0B2VZ62</accession>
<proteinExistence type="predicted"/>
<evidence type="ECO:0000313" key="2">
    <source>
        <dbReference type="Proteomes" id="UP000031036"/>
    </source>
</evidence>
<name>A0A0B2VZ62_TOXCA</name>
<dbReference type="AlphaFoldDB" id="A0A0B2VZ62"/>
<comment type="caution">
    <text evidence="1">The sequence shown here is derived from an EMBL/GenBank/DDBJ whole genome shotgun (WGS) entry which is preliminary data.</text>
</comment>
<organism evidence="1 2">
    <name type="scientific">Toxocara canis</name>
    <name type="common">Canine roundworm</name>
    <dbReference type="NCBI Taxonomy" id="6265"/>
    <lineage>
        <taxon>Eukaryota</taxon>
        <taxon>Metazoa</taxon>
        <taxon>Ecdysozoa</taxon>
        <taxon>Nematoda</taxon>
        <taxon>Chromadorea</taxon>
        <taxon>Rhabditida</taxon>
        <taxon>Spirurina</taxon>
        <taxon>Ascaridomorpha</taxon>
        <taxon>Ascaridoidea</taxon>
        <taxon>Toxocaridae</taxon>
        <taxon>Toxocara</taxon>
    </lineage>
</organism>
<keyword evidence="2" id="KW-1185">Reference proteome</keyword>
<evidence type="ECO:0000313" key="1">
    <source>
        <dbReference type="EMBL" id="KHN86637.1"/>
    </source>
</evidence>
<reference evidence="1 2" key="1">
    <citation type="submission" date="2014-11" db="EMBL/GenBank/DDBJ databases">
        <title>Genetic blueprint of the zoonotic pathogen Toxocara canis.</title>
        <authorList>
            <person name="Zhu X.-Q."/>
            <person name="Korhonen P.K."/>
            <person name="Cai H."/>
            <person name="Young N.D."/>
            <person name="Nejsum P."/>
            <person name="von Samson-Himmelstjerna G."/>
            <person name="Boag P.R."/>
            <person name="Tan P."/>
            <person name="Li Q."/>
            <person name="Min J."/>
            <person name="Yang Y."/>
            <person name="Wang X."/>
            <person name="Fang X."/>
            <person name="Hall R.S."/>
            <person name="Hofmann A."/>
            <person name="Sternberg P.W."/>
            <person name="Jex A.R."/>
            <person name="Gasser R.B."/>
        </authorList>
    </citation>
    <scope>NUCLEOTIDE SEQUENCE [LARGE SCALE GENOMIC DNA]</scope>
    <source>
        <strain evidence="1">PN_DK_2014</strain>
    </source>
</reference>